<dbReference type="EMBL" id="JALLAZ020001843">
    <property type="protein sequence ID" value="KAL3761838.1"/>
    <property type="molecule type" value="Genomic_DNA"/>
</dbReference>
<gene>
    <name evidence="2" type="ORF">ACHAW5_001946</name>
</gene>
<evidence type="ECO:0000313" key="2">
    <source>
        <dbReference type="EMBL" id="KAL3761838.1"/>
    </source>
</evidence>
<keyword evidence="1" id="KW-0732">Signal</keyword>
<dbReference type="Proteomes" id="UP001530315">
    <property type="component" value="Unassembled WGS sequence"/>
</dbReference>
<comment type="caution">
    <text evidence="2">The sequence shown here is derived from an EMBL/GenBank/DDBJ whole genome shotgun (WGS) entry which is preliminary data.</text>
</comment>
<name>A0ABD3MD26_9STRA</name>
<accession>A0ABD3MD26</accession>
<feature type="chain" id="PRO_5044854165" evidence="1">
    <location>
        <begin position="19"/>
        <end position="126"/>
    </location>
</feature>
<sequence>MIKAAILAVLCTLTLSSAQLVGLRQRLRNDLKVKSTSMSQHDAFGHAKSNLEGGNGEGRILKLSISMSMTVDDVSTLDIDDANGADDANDADGAVDADDTDEALGAEGAADWICQFCPSFLCINCA</sequence>
<feature type="signal peptide" evidence="1">
    <location>
        <begin position="1"/>
        <end position="18"/>
    </location>
</feature>
<organism evidence="2 3">
    <name type="scientific">Stephanodiscus triporus</name>
    <dbReference type="NCBI Taxonomy" id="2934178"/>
    <lineage>
        <taxon>Eukaryota</taxon>
        <taxon>Sar</taxon>
        <taxon>Stramenopiles</taxon>
        <taxon>Ochrophyta</taxon>
        <taxon>Bacillariophyta</taxon>
        <taxon>Coscinodiscophyceae</taxon>
        <taxon>Thalassiosirophycidae</taxon>
        <taxon>Stephanodiscales</taxon>
        <taxon>Stephanodiscaceae</taxon>
        <taxon>Stephanodiscus</taxon>
    </lineage>
</organism>
<reference evidence="2 3" key="1">
    <citation type="submission" date="2024-10" db="EMBL/GenBank/DDBJ databases">
        <title>Updated reference genomes for cyclostephanoid diatoms.</title>
        <authorList>
            <person name="Roberts W.R."/>
            <person name="Alverson A.J."/>
        </authorList>
    </citation>
    <scope>NUCLEOTIDE SEQUENCE [LARGE SCALE GENOMIC DNA]</scope>
    <source>
        <strain evidence="2 3">AJA276-08</strain>
    </source>
</reference>
<evidence type="ECO:0000256" key="1">
    <source>
        <dbReference type="SAM" id="SignalP"/>
    </source>
</evidence>
<evidence type="ECO:0000313" key="3">
    <source>
        <dbReference type="Proteomes" id="UP001530315"/>
    </source>
</evidence>
<protein>
    <submittedName>
        <fullName evidence="2">Uncharacterized protein</fullName>
    </submittedName>
</protein>
<proteinExistence type="predicted"/>
<dbReference type="AlphaFoldDB" id="A0ABD3MD26"/>
<keyword evidence="3" id="KW-1185">Reference proteome</keyword>